<sequence>MRLNECESEGAGQQVRERTWVHGDYRRHKARRGEYKAAVQLTVNKLLGLTVLYVKVSGQGGGRAAAEPPQYKKNIKALYIVHPTMFIKTLLILFKPIISFKFGRKINYVSYLSELEDVVKCEQLLIPARVKEYDNKLRASMKPTAQPPMSPPRSPPLPNQVFGVPLSFSDDDTVPVVMRDTISFLSEQGLEIEGIFRRSANVTLVKEVQLKYNSGVPVNFNAMEDVHLAAVILKTFLRELPEPLLTYQLYNDIVNFASVSSDSQATVMKTLVESLPEENYASLRYLITFLARVSAEKQKMKVFAFALLLLVAVTYGEALLCNNCVREAPDSVDCVETVETCPPEMDACAKITYPAPNQNMFHKSCFKMLECLKLGMTQGLKTVFNTEEEADCCLGERGQVKEKKMILINTPDLLHPDISEDKLTEHVKTCVRDSYPGPHVFLLVLQPEDFTEKHKRKLCRVLQLFSDQSFDHSLILIPTPREESPGFMEKYMEHRLLKDMIRKCRYRHLDQRNIELSELLTRLGQIVKENNGEHVSWDVFEDATSTLPGDHQRPEQQETQTSIMGAVKAAGLKIYKKVTGQQTTKNPLTDTSGFRIVLLGKSEDTQSKLGNFIIKDQTFHYQRTSPTKHCVAACGELSGKPLIVVKTPDIFNISEDALRREMKKCVSLCPPGPNVFLLLVEPSDFTAENRQTLKFILSLFGQDALKHSMVIMTHKENKSSTVNQLLTDCGGRHYNMSEGDRRSLMQRIENIVCENKETFLTFTEDTTRPKSEDMKPALNLVLCGRRGAGKTSAAKAILGQTEFPSVSNSSECVKHQGEVCGRRVSLVEAPALYGKPEAVMEESLRCISLCDPEGVHAFILVLPVGPLTDEDKGELETIQNTFSSRVDDFTMILFTVESDPTAPDVVNFVQENKDIQELRQSCGGRYVVLNIKDKQQIPELLDKVEKMRAGGSRCFTKDMFTKAQMEKVYRLEAELQDVKQRSEAGGDEENQNRECLRMVLIGKTGSGKSSTGNTILGKKHFEFKASQKSITKICQKASGEIDGRPVVVVDTPGLFDTTLSNDDIQQELVKCISMLSPGPHVFLLVLQIGRFTQEEKDTVELIKKYFGKNSQNFIIVTFTRGDDLNQSFESYVKDDCEDFVKKLIHDCGDRYHVFNNKDLTNRTQVSKLLTQVESMVRKNGGSCYTNEMFEEAEVAIKQEVERILKEKKEEMERQKQELERNHKEKIQEMERRMEEQRAEIEKERKQRDEQLEKMKENINEERKQRKKEQEKRKKEENKRKRVEELKQQEWQAMEKKLKSESEKKKTTDRKLEQSREKMRKEREKWENERKEWWENRNLEDQQRRHEEQEKLKKLQEEYEQEREKNAQRRKEEDRIRREQEKKERKELEGNYRKRIDKMKKKYEEAARKQGEEFNEFRKKYTEDFEALVDKHMEEVKDLKEQHEREMKEAEGSRDKKYELLEKLSKHKEKHLKGEMEDLKKKHEEEAKQKKHLKDEMENLKKKHEEETEQSVKPHFSAEHRDTVHTEHQVTRLNNESCSVRHPSLAEPVSRDAKEWTNFYKYFGVTADTNTNKTTDEDRKECYQKDVVYGTIEAFAADHLRQIFEMKDVRPDRSYQCIIIDEVDSLLLDQGVQLTYLSSPMVSMQHLNIILAMIWGNVSQYGFLSTGHQSFVQGPPASFFKAIFDSIDTEETEINDPMDILHIAEELNTVPKGFTEELYRSEKDELLRKLKTVSQDVVDFFEEIENRVPYGFTVYTLDDNGLLCLRKNSQNNNQDIQELTFLVLEEGLCCALYYSEEILIKAIADLISEKVQYTPCTNNKDKISIPGFLKNLVDKKMSVWVQNAFLAMQLKEGREYVVENDHVCPVDFRDGRAALVICETINKAKEIHEDLKSSIPVSKQVNNNGGLFVILSFLSENTRVELQAFGRTARKGKPGSAQVIMSSEHRQHPFRTVSSLEEAKSTRDRFAAEKINHIMNDVAELKLREDLFSEYCKTLQDIHKNTDGDDKRAVVAIMNEFWGIWLQTKSEEIEQIKRNELQNSLKADLSRAKSQSQSHTSPCSSIYHYIKFGNIALSEKQWDVSTSLFEKAMQQDDSWAAIAFYNHAYCTIKQQNGDYLLKAKNDLVKAKESLKYLNEESWFVYSL</sequence>
<keyword evidence="2" id="KW-0547">Nucleotide-binding</keyword>
<dbReference type="GO" id="GO:0017038">
    <property type="term" value="P:protein import"/>
    <property type="evidence" value="ECO:0007669"/>
    <property type="project" value="InterPro"/>
</dbReference>
<dbReference type="InterPro" id="IPR045860">
    <property type="entry name" value="Snake_toxin-like_sf"/>
</dbReference>
<dbReference type="InterPro" id="IPR001251">
    <property type="entry name" value="CRAL-TRIO_dom"/>
</dbReference>
<dbReference type="SMART" id="SM00324">
    <property type="entry name" value="RhoGAP"/>
    <property type="match status" value="1"/>
</dbReference>
<evidence type="ECO:0000259" key="5">
    <source>
        <dbReference type="PROSITE" id="PS50238"/>
    </source>
</evidence>
<dbReference type="CDD" id="cd01852">
    <property type="entry name" value="AIG1"/>
    <property type="match status" value="1"/>
</dbReference>
<feature type="compositionally biased region" description="Basic and acidic residues" evidence="4">
    <location>
        <begin position="1471"/>
        <end position="1492"/>
    </location>
</feature>
<feature type="domain" description="AIG1-type G" evidence="6">
    <location>
        <begin position="775"/>
        <end position="964"/>
    </location>
</feature>
<feature type="region of interest" description="Disordered" evidence="4">
    <location>
        <begin position="1356"/>
        <end position="1390"/>
    </location>
</feature>
<evidence type="ECO:0000313" key="8">
    <source>
        <dbReference type="Proteomes" id="UP000298787"/>
    </source>
</evidence>
<protein>
    <submittedName>
        <fullName evidence="7">Rho GTPase-activating protein 1</fullName>
    </submittedName>
</protein>
<dbReference type="Pfam" id="PF04548">
    <property type="entry name" value="AIG1"/>
    <property type="match status" value="4"/>
</dbReference>
<dbReference type="InterPro" id="IPR000198">
    <property type="entry name" value="RhoGAP_dom"/>
</dbReference>
<evidence type="ECO:0000256" key="1">
    <source>
        <dbReference type="ARBA" id="ARBA00008535"/>
    </source>
</evidence>
<accession>A0A4U5TWY0</accession>
<dbReference type="InterPro" id="IPR008936">
    <property type="entry name" value="Rho_GTPase_activation_prot"/>
</dbReference>
<dbReference type="InterPro" id="IPR006703">
    <property type="entry name" value="G_AIG1"/>
</dbReference>
<dbReference type="PROSITE" id="PS50238">
    <property type="entry name" value="RHOGAP"/>
    <property type="match status" value="1"/>
</dbReference>
<comment type="similarity">
    <text evidence="1">Belongs to the TRAFAC class TrmE-Era-EngA-EngB-Septin-like GTPase superfamily. AIG1/Toc34/Toc159-like paraseptin GTPase family. IAN subfamily.</text>
</comment>
<dbReference type="Pfam" id="PF00620">
    <property type="entry name" value="RhoGAP"/>
    <property type="match status" value="1"/>
</dbReference>
<dbReference type="InterPro" id="IPR027417">
    <property type="entry name" value="P-loop_NTPase"/>
</dbReference>
<dbReference type="GO" id="GO:0005524">
    <property type="term" value="F:ATP binding"/>
    <property type="evidence" value="ECO:0007669"/>
    <property type="project" value="InterPro"/>
</dbReference>
<gene>
    <name evidence="7" type="ORF">D9C73_000233</name>
</gene>
<dbReference type="Proteomes" id="UP000298787">
    <property type="component" value="Chromosome 1"/>
</dbReference>
<dbReference type="InterPro" id="IPR011115">
    <property type="entry name" value="SecA_DEAD"/>
</dbReference>
<dbReference type="InterPro" id="IPR045058">
    <property type="entry name" value="GIMA/IAN/Toc"/>
</dbReference>
<dbReference type="FunFam" id="3.40.50.300:FF:000366">
    <property type="entry name" value="GTPase, IMAP family member 2"/>
    <property type="match status" value="1"/>
</dbReference>
<dbReference type="Pfam" id="PF13716">
    <property type="entry name" value="CRAL_TRIO_2"/>
    <property type="match status" value="1"/>
</dbReference>
<dbReference type="Pfam" id="PF07517">
    <property type="entry name" value="SecA_DEAD"/>
    <property type="match status" value="1"/>
</dbReference>
<dbReference type="SMART" id="SM00957">
    <property type="entry name" value="SecA_DEAD"/>
    <property type="match status" value="1"/>
</dbReference>
<dbReference type="Gene3D" id="1.10.555.10">
    <property type="entry name" value="Rho GTPase activation protein"/>
    <property type="match status" value="1"/>
</dbReference>
<reference evidence="7 8" key="1">
    <citation type="submission" date="2019-01" db="EMBL/GenBank/DDBJ databases">
        <title>Genome Assembly of Collichthys lucidus.</title>
        <authorList>
            <person name="Cai M."/>
            <person name="Xiao S."/>
        </authorList>
    </citation>
    <scope>NUCLEOTIDE SEQUENCE [LARGE SCALE GENOMIC DNA]</scope>
    <source>
        <strain evidence="7">JT15FE1705JMU</strain>
        <tissue evidence="7">Muscle</tissue>
    </source>
</reference>
<dbReference type="PANTHER" id="PTHR10903">
    <property type="entry name" value="GTPASE, IMAP FAMILY MEMBER-RELATED"/>
    <property type="match status" value="1"/>
</dbReference>
<keyword evidence="3" id="KW-0342">GTP-binding</keyword>
<dbReference type="CDD" id="cd00170">
    <property type="entry name" value="SEC14"/>
    <property type="match status" value="1"/>
</dbReference>
<evidence type="ECO:0000259" key="6">
    <source>
        <dbReference type="PROSITE" id="PS51720"/>
    </source>
</evidence>
<organism evidence="7 8">
    <name type="scientific">Collichthys lucidus</name>
    <name type="common">Big head croaker</name>
    <name type="synonym">Sciaena lucida</name>
    <dbReference type="NCBI Taxonomy" id="240159"/>
    <lineage>
        <taxon>Eukaryota</taxon>
        <taxon>Metazoa</taxon>
        <taxon>Chordata</taxon>
        <taxon>Craniata</taxon>
        <taxon>Vertebrata</taxon>
        <taxon>Euteleostomi</taxon>
        <taxon>Actinopterygii</taxon>
        <taxon>Neopterygii</taxon>
        <taxon>Teleostei</taxon>
        <taxon>Neoteleostei</taxon>
        <taxon>Acanthomorphata</taxon>
        <taxon>Eupercaria</taxon>
        <taxon>Sciaenidae</taxon>
        <taxon>Collichthys</taxon>
    </lineage>
</organism>
<proteinExistence type="inferred from homology"/>
<dbReference type="SUPFAM" id="SSF52087">
    <property type="entry name" value="CRAL/TRIO domain"/>
    <property type="match status" value="1"/>
</dbReference>
<feature type="region of interest" description="Disordered" evidence="4">
    <location>
        <begin position="1438"/>
        <end position="1457"/>
    </location>
</feature>
<dbReference type="PANTHER" id="PTHR10903:SF170">
    <property type="entry name" value="GTPASE IMAP FAMILY MEMBER 7"/>
    <property type="match status" value="1"/>
</dbReference>
<feature type="region of interest" description="Disordered" evidence="4">
    <location>
        <begin position="1465"/>
        <end position="1492"/>
    </location>
</feature>
<name>A0A4U5TWY0_COLLU</name>
<feature type="domain" description="Rho-GAP" evidence="5">
    <location>
        <begin position="164"/>
        <end position="346"/>
    </location>
</feature>
<dbReference type="SUPFAM" id="SSF52540">
    <property type="entry name" value="P-loop containing nucleoside triphosphate hydrolases"/>
    <property type="match status" value="4"/>
</dbReference>
<dbReference type="GO" id="GO:0005525">
    <property type="term" value="F:GTP binding"/>
    <property type="evidence" value="ECO:0007669"/>
    <property type="project" value="UniProtKB-KW"/>
</dbReference>
<dbReference type="STRING" id="240159.A0A4U5TWY0"/>
<feature type="domain" description="AIG1-type G" evidence="6">
    <location>
        <begin position="993"/>
        <end position="1193"/>
    </location>
</feature>
<evidence type="ECO:0000256" key="4">
    <source>
        <dbReference type="SAM" id="MobiDB-lite"/>
    </source>
</evidence>
<dbReference type="InterPro" id="IPR036865">
    <property type="entry name" value="CRAL-TRIO_dom_sf"/>
</dbReference>
<dbReference type="Gene3D" id="3.40.525.10">
    <property type="entry name" value="CRAL-TRIO lipid binding domain"/>
    <property type="match status" value="1"/>
</dbReference>
<dbReference type="PROSITE" id="PS51720">
    <property type="entry name" value="G_AIG1"/>
    <property type="match status" value="2"/>
</dbReference>
<evidence type="ECO:0000313" key="7">
    <source>
        <dbReference type="EMBL" id="TKS66177.1"/>
    </source>
</evidence>
<dbReference type="GO" id="GO:0007165">
    <property type="term" value="P:signal transduction"/>
    <property type="evidence" value="ECO:0007669"/>
    <property type="project" value="InterPro"/>
</dbReference>
<feature type="region of interest" description="Disordered" evidence="4">
    <location>
        <begin position="1213"/>
        <end position="1328"/>
    </location>
</feature>
<dbReference type="SUPFAM" id="SSF48350">
    <property type="entry name" value="GTPase activation domain, GAP"/>
    <property type="match status" value="1"/>
</dbReference>
<dbReference type="Gene3D" id="3.40.50.300">
    <property type="entry name" value="P-loop containing nucleotide triphosphate hydrolases"/>
    <property type="match status" value="6"/>
</dbReference>
<dbReference type="SUPFAM" id="SSF57302">
    <property type="entry name" value="Snake toxin-like"/>
    <property type="match status" value="1"/>
</dbReference>
<evidence type="ECO:0000256" key="3">
    <source>
        <dbReference type="ARBA" id="ARBA00023134"/>
    </source>
</evidence>
<evidence type="ECO:0000256" key="2">
    <source>
        <dbReference type="ARBA" id="ARBA00022741"/>
    </source>
</evidence>
<keyword evidence="8" id="KW-1185">Reference proteome</keyword>
<dbReference type="EMBL" id="CM014078">
    <property type="protein sequence ID" value="TKS66177.1"/>
    <property type="molecule type" value="Genomic_DNA"/>
</dbReference>
<dbReference type="GO" id="GO:0016020">
    <property type="term" value="C:membrane"/>
    <property type="evidence" value="ECO:0007669"/>
    <property type="project" value="InterPro"/>
</dbReference>